<organism evidence="5 6">
    <name type="scientific">Lachancea fermentati</name>
    <name type="common">Zygosaccharomyces fermentati</name>
    <dbReference type="NCBI Taxonomy" id="4955"/>
    <lineage>
        <taxon>Eukaryota</taxon>
        <taxon>Fungi</taxon>
        <taxon>Dikarya</taxon>
        <taxon>Ascomycota</taxon>
        <taxon>Saccharomycotina</taxon>
        <taxon>Saccharomycetes</taxon>
        <taxon>Saccharomycetales</taxon>
        <taxon>Saccharomycetaceae</taxon>
        <taxon>Lachancea</taxon>
    </lineage>
</organism>
<gene>
    <name evidence="5" type="ORF">LAFE_0H15566G</name>
</gene>
<evidence type="ECO:0000256" key="3">
    <source>
        <dbReference type="ARBA" id="ARBA00038366"/>
    </source>
</evidence>
<dbReference type="GO" id="GO:0030042">
    <property type="term" value="P:actin filament depolymerization"/>
    <property type="evidence" value="ECO:0007669"/>
    <property type="project" value="TreeGrafter"/>
</dbReference>
<dbReference type="PANTHER" id="PTHR19856:SF0">
    <property type="entry name" value="WD REPEAT-CONTAINING PROTEIN 1"/>
    <property type="match status" value="1"/>
</dbReference>
<dbReference type="STRING" id="4955.A0A1G4ML61"/>
<dbReference type="AlphaFoldDB" id="A0A1G4ML61"/>
<evidence type="ECO:0000313" key="5">
    <source>
        <dbReference type="EMBL" id="SCW04530.1"/>
    </source>
</evidence>
<dbReference type="FunFam" id="2.130.10.10:FF:000167">
    <property type="entry name" value="Actin-interacting protein 1"/>
    <property type="match status" value="1"/>
</dbReference>
<comment type="similarity">
    <text evidence="3">Belongs to the WD repeat AIP1 family.</text>
</comment>
<dbReference type="PROSITE" id="PS50082">
    <property type="entry name" value="WD_REPEATS_2"/>
    <property type="match status" value="2"/>
</dbReference>
<feature type="repeat" description="WD" evidence="4">
    <location>
        <begin position="567"/>
        <end position="602"/>
    </location>
</feature>
<dbReference type="InterPro" id="IPR015943">
    <property type="entry name" value="WD40/YVTN_repeat-like_dom_sf"/>
</dbReference>
<dbReference type="OMA" id="FYQGPPF"/>
<sequence>MPSLTLVKTLAPVPATQRNVGIHLSYDAHSHSVAFGCGKSAYIRCLEDDFSIQFTGHGTANVTVVRFSPIAGSQYVCSGDDQGKVMVWSWSRDSEPALKSEFQVLAGAISDISWDMEGRRLCVVGEGRDRFGAFISWDTGNSLGEVAGHSKRINACHIKQSRPMRCFTVSDDGAVVFYQGPPFRFTASDRSHHDQGKFIRDVRFSPGAGTYAVSVGSDRKIVCFDGKSGEFLKYVDDPDEEIKGGFFAVDWINEGDNSKHFVTVSADATIRLWDVESSKCLQKWALEPALPNQQVGVVTAGTDTIVSLSLDGTLNVFKIGEHSVIQKIEGHNKGITALTANPLVTGSYDGRIVEWDDKQVGKMRNSHSNMIVAIDNTCGVSTVSWDDTLEIKGEIKHKFTAQPKIAAAYEGAFAIVTSEDELLIMDAQNGNVVNSHKLTEPGSAITLGKEYVAVGYEQSKSIELFKVSDFSISFKLPTPLQAAPSCLSLSPSEKYLAAGDVMGKILLFDVDSKSVKTSRWTFHTGKINSMSWRPAEEDEEDLIATGSLDTHLFIYSVKRPMKIVKQLNAHKDVVSVVTWESPDCVLSSGADACIRRWRLNLD</sequence>
<dbReference type="Proteomes" id="UP000190831">
    <property type="component" value="Chromosome H"/>
</dbReference>
<dbReference type="FunFam" id="2.130.10.10:FF:000102">
    <property type="entry name" value="Actin-interacting protein 1"/>
    <property type="match status" value="1"/>
</dbReference>
<dbReference type="Gene3D" id="2.130.10.10">
    <property type="entry name" value="YVTN repeat-like/Quinoprotein amine dehydrogenase"/>
    <property type="match status" value="2"/>
</dbReference>
<evidence type="ECO:0000256" key="4">
    <source>
        <dbReference type="PROSITE-ProRule" id="PRU00221"/>
    </source>
</evidence>
<dbReference type="PROSITE" id="PS50294">
    <property type="entry name" value="WD_REPEATS_REGION"/>
    <property type="match status" value="1"/>
</dbReference>
<dbReference type="GO" id="GO:0051015">
    <property type="term" value="F:actin filament binding"/>
    <property type="evidence" value="ECO:0007669"/>
    <property type="project" value="TreeGrafter"/>
</dbReference>
<name>A0A1G4ML61_LACFM</name>
<dbReference type="SUPFAM" id="SSF50978">
    <property type="entry name" value="WD40 repeat-like"/>
    <property type="match status" value="1"/>
</dbReference>
<evidence type="ECO:0000256" key="1">
    <source>
        <dbReference type="ARBA" id="ARBA00022574"/>
    </source>
</evidence>
<evidence type="ECO:0000313" key="6">
    <source>
        <dbReference type="Proteomes" id="UP000190831"/>
    </source>
</evidence>
<dbReference type="OrthoDB" id="2306at2759"/>
<keyword evidence="2" id="KW-0677">Repeat</keyword>
<dbReference type="SUPFAM" id="SSF50998">
    <property type="entry name" value="Quinoprotein alcohol dehydrogenase-like"/>
    <property type="match status" value="1"/>
</dbReference>
<dbReference type="EMBL" id="LT598491">
    <property type="protein sequence ID" value="SCW04530.1"/>
    <property type="molecule type" value="Genomic_DNA"/>
</dbReference>
<dbReference type="PANTHER" id="PTHR19856">
    <property type="entry name" value="WD-REPEATCONTAINING PROTEIN WDR1"/>
    <property type="match status" value="1"/>
</dbReference>
<keyword evidence="6" id="KW-1185">Reference proteome</keyword>
<evidence type="ECO:0000256" key="2">
    <source>
        <dbReference type="ARBA" id="ARBA00022737"/>
    </source>
</evidence>
<reference evidence="5 6" key="1">
    <citation type="submission" date="2016-03" db="EMBL/GenBank/DDBJ databases">
        <authorList>
            <person name="Devillers H."/>
        </authorList>
    </citation>
    <scope>NUCLEOTIDE SEQUENCE [LARGE SCALE GENOMIC DNA]</scope>
    <source>
        <strain evidence="5">CBS 6772</strain>
    </source>
</reference>
<accession>A0A1G4ML61</accession>
<dbReference type="GO" id="GO:0030864">
    <property type="term" value="C:cortical actin cytoskeleton"/>
    <property type="evidence" value="ECO:0007669"/>
    <property type="project" value="TreeGrafter"/>
</dbReference>
<protein>
    <submittedName>
        <fullName evidence="5">LAFE_0H15566g1_1</fullName>
    </submittedName>
</protein>
<proteinExistence type="inferred from homology"/>
<feature type="repeat" description="WD" evidence="4">
    <location>
        <begin position="257"/>
        <end position="283"/>
    </location>
</feature>
<dbReference type="Pfam" id="PF00400">
    <property type="entry name" value="WD40"/>
    <property type="match status" value="2"/>
</dbReference>
<keyword evidence="1 4" id="KW-0853">WD repeat</keyword>
<dbReference type="InterPro" id="IPR036322">
    <property type="entry name" value="WD40_repeat_dom_sf"/>
</dbReference>
<dbReference type="SMART" id="SM00320">
    <property type="entry name" value="WD40"/>
    <property type="match status" value="9"/>
</dbReference>
<dbReference type="InterPro" id="IPR001680">
    <property type="entry name" value="WD40_rpt"/>
</dbReference>
<dbReference type="InterPro" id="IPR011047">
    <property type="entry name" value="Quinoprotein_ADH-like_sf"/>
</dbReference>